<keyword evidence="9" id="KW-0539">Nucleus</keyword>
<dbReference type="PRINTS" id="PR00047">
    <property type="entry name" value="STROIDFINGER"/>
</dbReference>
<evidence type="ECO:0000313" key="13">
    <source>
        <dbReference type="Proteomes" id="UP000614601"/>
    </source>
</evidence>
<dbReference type="Pfam" id="PF00104">
    <property type="entry name" value="Hormone_recep"/>
    <property type="match status" value="1"/>
</dbReference>
<keyword evidence="8" id="KW-0675">Receptor</keyword>
<dbReference type="SUPFAM" id="SSF57716">
    <property type="entry name" value="Glucocorticoid receptor-like (DNA-binding domain)"/>
    <property type="match status" value="1"/>
</dbReference>
<keyword evidence="2" id="KW-0479">Metal-binding</keyword>
<evidence type="ECO:0000256" key="4">
    <source>
        <dbReference type="ARBA" id="ARBA00022833"/>
    </source>
</evidence>
<dbReference type="Pfam" id="PF00105">
    <property type="entry name" value="zf-C4"/>
    <property type="match status" value="1"/>
</dbReference>
<evidence type="ECO:0000256" key="3">
    <source>
        <dbReference type="ARBA" id="ARBA00022771"/>
    </source>
</evidence>
<evidence type="ECO:0000256" key="5">
    <source>
        <dbReference type="ARBA" id="ARBA00023015"/>
    </source>
</evidence>
<keyword evidence="13" id="KW-1185">Reference proteome</keyword>
<dbReference type="InterPro" id="IPR035500">
    <property type="entry name" value="NHR-like_dom_sf"/>
</dbReference>
<feature type="compositionally biased region" description="Low complexity" evidence="10">
    <location>
        <begin position="1"/>
        <end position="16"/>
    </location>
</feature>
<dbReference type="InterPro" id="IPR050274">
    <property type="entry name" value="Nuclear_hormone_rcpt_NR2"/>
</dbReference>
<dbReference type="Gene3D" id="1.10.565.10">
    <property type="entry name" value="Retinoid X Receptor"/>
    <property type="match status" value="1"/>
</dbReference>
<dbReference type="Proteomes" id="UP000783686">
    <property type="component" value="Unassembled WGS sequence"/>
</dbReference>
<keyword evidence="7" id="KW-0804">Transcription</keyword>
<comment type="caution">
    <text evidence="12">The sequence shown here is derived from an EMBL/GenBank/DDBJ whole genome shotgun (WGS) entry which is preliminary data.</text>
</comment>
<evidence type="ECO:0000259" key="11">
    <source>
        <dbReference type="PROSITE" id="PS51030"/>
    </source>
</evidence>
<dbReference type="GO" id="GO:0003700">
    <property type="term" value="F:DNA-binding transcription factor activity"/>
    <property type="evidence" value="ECO:0007669"/>
    <property type="project" value="InterPro"/>
</dbReference>
<evidence type="ECO:0000256" key="6">
    <source>
        <dbReference type="ARBA" id="ARBA00023125"/>
    </source>
</evidence>
<protein>
    <recommendedName>
        <fullName evidence="11">Nuclear receptor domain-containing protein</fullName>
    </recommendedName>
</protein>
<dbReference type="GO" id="GO:0043565">
    <property type="term" value="F:sequence-specific DNA binding"/>
    <property type="evidence" value="ECO:0007669"/>
    <property type="project" value="InterPro"/>
</dbReference>
<dbReference type="OrthoDB" id="5778324at2759"/>
<evidence type="ECO:0000256" key="7">
    <source>
        <dbReference type="ARBA" id="ARBA00023163"/>
    </source>
</evidence>
<dbReference type="PANTHER" id="PTHR24083">
    <property type="entry name" value="NUCLEAR HORMONE RECEPTOR"/>
    <property type="match status" value="1"/>
</dbReference>
<name>A0A811JQ43_9BILA</name>
<sequence>MSVGSSVSPSLSSCSSNGDRMSPSEIPLLHVDEEELGIQPLVDKVPCQICKLQASAVTYFGVPVCSGCRAFFRRSVKSNKKYHCLNSRLCGKNQLVPNRRVCKYCRFQRCIDAGMLDAKVRMTTRLMESTKNFDCPLPFLVTSPTSTVYLTNDDVLSRFMTLKQRIISERNRLYGHRFEAQLSSGAPHDMKVGLDEYAIFNRVINSTDNLFNQIDVEDWERLKSSEYSMWWSLTEQLATTIRYYGHEHKRLYNIDGSYAPLTMEHTRRHFGYIYSNIEGDKDNIFDITMEYVFRVQLAMAETVAKSMAKINLDDTELSALVLLLMTRSSCLENVKENTRKYLKFLRDGTLKSLANYEKSHGRDEDERMAQIIFLMTDFQNLGRLIKHSMQLLMAATEYRALPQHFYRILDECRHSSFIKPKAVFAC</sequence>
<dbReference type="Proteomes" id="UP000614601">
    <property type="component" value="Unassembled WGS sequence"/>
</dbReference>
<evidence type="ECO:0000313" key="12">
    <source>
        <dbReference type="EMBL" id="CAD5205481.1"/>
    </source>
</evidence>
<dbReference type="InterPro" id="IPR001628">
    <property type="entry name" value="Znf_hrmn_rcpt"/>
</dbReference>
<keyword evidence="4" id="KW-0862">Zinc</keyword>
<gene>
    <name evidence="12" type="ORF">BOKJ2_LOCUS165</name>
</gene>
<keyword evidence="3" id="KW-0863">Zinc-finger</keyword>
<evidence type="ECO:0000256" key="8">
    <source>
        <dbReference type="ARBA" id="ARBA00023170"/>
    </source>
</evidence>
<dbReference type="PROSITE" id="PS51030">
    <property type="entry name" value="NUCLEAR_REC_DBD_2"/>
    <property type="match status" value="1"/>
</dbReference>
<evidence type="ECO:0000256" key="10">
    <source>
        <dbReference type="SAM" id="MobiDB-lite"/>
    </source>
</evidence>
<dbReference type="EMBL" id="CAJFDH010000001">
    <property type="protein sequence ID" value="CAD5205481.1"/>
    <property type="molecule type" value="Genomic_DNA"/>
</dbReference>
<dbReference type="InterPro" id="IPR013088">
    <property type="entry name" value="Znf_NHR/GATA"/>
</dbReference>
<dbReference type="EMBL" id="CAJFCW020000001">
    <property type="protein sequence ID" value="CAG9077615.1"/>
    <property type="molecule type" value="Genomic_DNA"/>
</dbReference>
<organism evidence="12 13">
    <name type="scientific">Bursaphelenchus okinawaensis</name>
    <dbReference type="NCBI Taxonomy" id="465554"/>
    <lineage>
        <taxon>Eukaryota</taxon>
        <taxon>Metazoa</taxon>
        <taxon>Ecdysozoa</taxon>
        <taxon>Nematoda</taxon>
        <taxon>Chromadorea</taxon>
        <taxon>Rhabditida</taxon>
        <taxon>Tylenchina</taxon>
        <taxon>Tylenchomorpha</taxon>
        <taxon>Aphelenchoidea</taxon>
        <taxon>Aphelenchoididae</taxon>
        <taxon>Bursaphelenchus</taxon>
    </lineage>
</organism>
<keyword evidence="6" id="KW-0238">DNA-binding</keyword>
<evidence type="ECO:0000256" key="9">
    <source>
        <dbReference type="ARBA" id="ARBA00023242"/>
    </source>
</evidence>
<keyword evidence="5" id="KW-0805">Transcription regulation</keyword>
<reference evidence="12" key="1">
    <citation type="submission" date="2020-09" db="EMBL/GenBank/DDBJ databases">
        <authorList>
            <person name="Kikuchi T."/>
        </authorList>
    </citation>
    <scope>NUCLEOTIDE SEQUENCE</scope>
    <source>
        <strain evidence="12">SH1</strain>
    </source>
</reference>
<accession>A0A811JQ43</accession>
<feature type="region of interest" description="Disordered" evidence="10">
    <location>
        <begin position="1"/>
        <end position="21"/>
    </location>
</feature>
<dbReference type="PROSITE" id="PS00031">
    <property type="entry name" value="NUCLEAR_REC_DBD_1"/>
    <property type="match status" value="1"/>
</dbReference>
<dbReference type="SMART" id="SM00399">
    <property type="entry name" value="ZnF_C4"/>
    <property type="match status" value="1"/>
</dbReference>
<dbReference type="GO" id="GO:0008270">
    <property type="term" value="F:zinc ion binding"/>
    <property type="evidence" value="ECO:0007669"/>
    <property type="project" value="UniProtKB-KW"/>
</dbReference>
<dbReference type="InterPro" id="IPR000536">
    <property type="entry name" value="Nucl_hrmn_rcpt_lig-bd"/>
</dbReference>
<dbReference type="Gene3D" id="3.30.50.10">
    <property type="entry name" value="Erythroid Transcription Factor GATA-1, subunit A"/>
    <property type="match status" value="1"/>
</dbReference>
<evidence type="ECO:0000256" key="1">
    <source>
        <dbReference type="ARBA" id="ARBA00005993"/>
    </source>
</evidence>
<evidence type="ECO:0000256" key="2">
    <source>
        <dbReference type="ARBA" id="ARBA00022723"/>
    </source>
</evidence>
<comment type="similarity">
    <text evidence="1">Belongs to the nuclear hormone receptor family.</text>
</comment>
<proteinExistence type="inferred from homology"/>
<feature type="domain" description="Nuclear receptor" evidence="11">
    <location>
        <begin position="44"/>
        <end position="122"/>
    </location>
</feature>
<dbReference type="AlphaFoldDB" id="A0A811JQ43"/>
<dbReference type="SUPFAM" id="SSF48508">
    <property type="entry name" value="Nuclear receptor ligand-binding domain"/>
    <property type="match status" value="1"/>
</dbReference>